<dbReference type="EMBL" id="JAAGWY010000001">
    <property type="protein sequence ID" value="NEN05064.1"/>
    <property type="molecule type" value="Genomic_DNA"/>
</dbReference>
<sequence length="55" mass="6059">MAVVLIARFDGDVRRLVQAYDRGHAVIMSRGGATFFGELRHHCAISDDALFIIGL</sequence>
<reference evidence="1 2" key="1">
    <citation type="journal article" date="2014" name="J. Microbiol.">
        <title>Diaminobutyricibacter tongyongensis gen. nov., sp. nov. and Homoserinibacter gongjuensis gen. nov., sp. nov. belong to the family Microbacteriaceae.</title>
        <authorList>
            <person name="Kim S.J."/>
            <person name="Ahn J.H."/>
            <person name="Weon H.Y."/>
            <person name="Hamada M."/>
            <person name="Suzuki K."/>
            <person name="Kwon S.W."/>
        </authorList>
    </citation>
    <scope>NUCLEOTIDE SEQUENCE [LARGE SCALE GENOMIC DNA]</scope>
    <source>
        <strain evidence="1 2">NBRC 108724</strain>
    </source>
</reference>
<evidence type="ECO:0000313" key="2">
    <source>
        <dbReference type="Proteomes" id="UP000474967"/>
    </source>
</evidence>
<comment type="caution">
    <text evidence="1">The sequence shown here is derived from an EMBL/GenBank/DDBJ whole genome shotgun (WGS) entry which is preliminary data.</text>
</comment>
<protein>
    <submittedName>
        <fullName evidence="1">Uncharacterized protein</fullName>
    </submittedName>
</protein>
<name>A0A6L9XVK9_9MICO</name>
<dbReference type="RefSeq" id="WP_163288143.1">
    <property type="nucleotide sequence ID" value="NZ_JAAGWY010000001.1"/>
</dbReference>
<dbReference type="AlphaFoldDB" id="A0A6L9XVK9"/>
<organism evidence="1 2">
    <name type="scientific">Leifsonia tongyongensis</name>
    <dbReference type="NCBI Taxonomy" id="1268043"/>
    <lineage>
        <taxon>Bacteria</taxon>
        <taxon>Bacillati</taxon>
        <taxon>Actinomycetota</taxon>
        <taxon>Actinomycetes</taxon>
        <taxon>Micrococcales</taxon>
        <taxon>Microbacteriaceae</taxon>
        <taxon>Leifsonia</taxon>
    </lineage>
</organism>
<accession>A0A6L9XVK9</accession>
<gene>
    <name evidence="1" type="ORF">G3T36_04185</name>
</gene>
<proteinExistence type="predicted"/>
<keyword evidence="2" id="KW-1185">Reference proteome</keyword>
<dbReference type="Proteomes" id="UP000474967">
    <property type="component" value="Unassembled WGS sequence"/>
</dbReference>
<evidence type="ECO:0000313" key="1">
    <source>
        <dbReference type="EMBL" id="NEN05064.1"/>
    </source>
</evidence>